<feature type="transmembrane region" description="Helical" evidence="2">
    <location>
        <begin position="145"/>
        <end position="163"/>
    </location>
</feature>
<feature type="transmembrane region" description="Helical" evidence="2">
    <location>
        <begin position="183"/>
        <end position="201"/>
    </location>
</feature>
<feature type="transmembrane region" description="Helical" evidence="2">
    <location>
        <begin position="317"/>
        <end position="340"/>
    </location>
</feature>
<dbReference type="EMBL" id="CP013747">
    <property type="protein sequence ID" value="ALV41383.1"/>
    <property type="molecule type" value="Genomic_DNA"/>
</dbReference>
<organism evidence="3">
    <name type="scientific">Pseudarthrobacter sulfonivorans</name>
    <dbReference type="NCBI Taxonomy" id="121292"/>
    <lineage>
        <taxon>Bacteria</taxon>
        <taxon>Bacillati</taxon>
        <taxon>Actinomycetota</taxon>
        <taxon>Actinomycetes</taxon>
        <taxon>Micrococcales</taxon>
        <taxon>Micrococcaceae</taxon>
        <taxon>Pseudarthrobacter</taxon>
    </lineage>
</organism>
<feature type="transmembrane region" description="Helical" evidence="2">
    <location>
        <begin position="478"/>
        <end position="503"/>
    </location>
</feature>
<evidence type="ECO:0000313" key="3">
    <source>
        <dbReference type="EMBL" id="ALV41383.1"/>
    </source>
</evidence>
<evidence type="ECO:0000256" key="2">
    <source>
        <dbReference type="SAM" id="Phobius"/>
    </source>
</evidence>
<feature type="transmembrane region" description="Helical" evidence="2">
    <location>
        <begin position="6"/>
        <end position="23"/>
    </location>
</feature>
<feature type="transmembrane region" description="Helical" evidence="2">
    <location>
        <begin position="108"/>
        <end position="133"/>
    </location>
</feature>
<dbReference type="STRING" id="121292.AU252_09675"/>
<reference evidence="3 4" key="1">
    <citation type="submission" date="2015-12" db="EMBL/GenBank/DDBJ databases">
        <authorList>
            <person name="Shamseldin A."/>
            <person name="Moawad H."/>
            <person name="Abd El-Rahim W.M."/>
            <person name="Sadowsky M.J."/>
        </authorList>
    </citation>
    <scope>NUCLEOTIDE SEQUENCE [LARGE SCALE GENOMIC DNA]</scope>
    <source>
        <strain evidence="3 4">Ar51</strain>
    </source>
</reference>
<sequence>MYPIWYSMTMVVLSIVVLFFMIVKLKIHPFITMTVVAVGLALAMGVPLIDPKTGIFAVMEPAMGKQLGHMVPLIALGCVIGEIIRRSGGSEVLGEKMLQRIGNKRGPLAMTMCGLLVGSTIFFDTAVILLAPVTIAVARQSRKSIIFFAIPMAIAVLGMHSIVPPHPGAVAIATALNVNFGLLIMYGMLAMLPGVGIAFLYSQWAARKLTANGTFDLDAAYDGGASEEITPAPAKDSTTPASDSSRVPSGSGGASFATTAVATSPARSATFSSLEGHERPAVGKLLFVLLLPIVLILIQTLAGSLHLGGPAQTVLDILAFLGTPWLALTITVFCAYALLLTPRVRRGESISFFGMQGMKPVGEILVSTGGGVAFGSIIGASGVGKQLLDTLADIHLPLVLFGFVLAAILRATLGTTTAAVTFVAVLLAQSFDTTSLNPSQLALLAVGVSAGGMCLSNFNDAGFWVLSRYFGISEQVMLKTWTVGVTIMGCVTATIASLLWLAVS</sequence>
<dbReference type="GO" id="GO:0005886">
    <property type="term" value="C:plasma membrane"/>
    <property type="evidence" value="ECO:0007669"/>
    <property type="project" value="TreeGrafter"/>
</dbReference>
<keyword evidence="2" id="KW-1133">Transmembrane helix</keyword>
<dbReference type="InterPro" id="IPR003474">
    <property type="entry name" value="Glcn_transporter"/>
</dbReference>
<dbReference type="Proteomes" id="UP000065151">
    <property type="component" value="Chromosome"/>
</dbReference>
<feature type="transmembrane region" description="Helical" evidence="2">
    <location>
        <begin position="400"/>
        <end position="428"/>
    </location>
</feature>
<gene>
    <name evidence="3" type="ORF">AU252_09675</name>
</gene>
<feature type="compositionally biased region" description="Polar residues" evidence="1">
    <location>
        <begin position="236"/>
        <end position="248"/>
    </location>
</feature>
<name>A0A0U3FR86_9MICC</name>
<feature type="transmembrane region" description="Helical" evidence="2">
    <location>
        <begin position="285"/>
        <end position="305"/>
    </location>
</feature>
<keyword evidence="2" id="KW-0472">Membrane</keyword>
<accession>A0A0U3FR86</accession>
<dbReference type="AlphaFoldDB" id="A0A0U3FR86"/>
<dbReference type="KEGG" id="psul:AU252_09675"/>
<feature type="transmembrane region" description="Helical" evidence="2">
    <location>
        <begin position="361"/>
        <end position="380"/>
    </location>
</feature>
<feature type="transmembrane region" description="Helical" evidence="2">
    <location>
        <begin position="440"/>
        <end position="458"/>
    </location>
</feature>
<feature type="region of interest" description="Disordered" evidence="1">
    <location>
        <begin position="226"/>
        <end position="255"/>
    </location>
</feature>
<dbReference type="Pfam" id="PF02447">
    <property type="entry name" value="GntP_permease"/>
    <property type="match status" value="2"/>
</dbReference>
<keyword evidence="2" id="KW-0812">Transmembrane</keyword>
<feature type="transmembrane region" description="Helical" evidence="2">
    <location>
        <begin position="30"/>
        <end position="49"/>
    </location>
</feature>
<dbReference type="GO" id="GO:0015128">
    <property type="term" value="F:gluconate transmembrane transporter activity"/>
    <property type="evidence" value="ECO:0007669"/>
    <property type="project" value="InterPro"/>
</dbReference>
<dbReference type="PANTHER" id="PTHR30354">
    <property type="entry name" value="GNT FAMILY GLUCONATE TRANSPORTER"/>
    <property type="match status" value="1"/>
</dbReference>
<dbReference type="PANTHER" id="PTHR30354:SF25">
    <property type="entry name" value="INNER MEMBRANE PERMEASE YGBN"/>
    <property type="match status" value="1"/>
</dbReference>
<evidence type="ECO:0000313" key="4">
    <source>
        <dbReference type="Proteomes" id="UP000065151"/>
    </source>
</evidence>
<proteinExistence type="predicted"/>
<evidence type="ECO:0008006" key="5">
    <source>
        <dbReference type="Google" id="ProtNLM"/>
    </source>
</evidence>
<dbReference type="RefSeq" id="WP_058930526.1">
    <property type="nucleotide sequence ID" value="NZ_CP013747.1"/>
</dbReference>
<evidence type="ECO:0000256" key="1">
    <source>
        <dbReference type="SAM" id="MobiDB-lite"/>
    </source>
</evidence>
<protein>
    <recommendedName>
        <fullName evidence="5">Transporter</fullName>
    </recommendedName>
</protein>